<feature type="region of interest" description="Disordered" evidence="1">
    <location>
        <begin position="176"/>
        <end position="196"/>
    </location>
</feature>
<dbReference type="AlphaFoldDB" id="A0A9P3F2K4"/>
<keyword evidence="4" id="KW-1185">Reference proteome</keyword>
<name>A0A9P3F2K4_ASPVI</name>
<reference evidence="3 4" key="1">
    <citation type="submission" date="2021-02" db="EMBL/GenBank/DDBJ databases">
        <title>Pan-genome distribution and transcriptional activeness of fungal secondary metabolism genes in Aspergillus section Fumigati.</title>
        <authorList>
            <person name="Takahashi H."/>
            <person name="Umemura M."/>
            <person name="Ninomiya A."/>
            <person name="Kusuya Y."/>
            <person name="Urayama S."/>
            <person name="Shimizu M."/>
            <person name="Watanabe A."/>
            <person name="Kamei K."/>
            <person name="Yaguchi T."/>
            <person name="Hagiwara D."/>
        </authorList>
    </citation>
    <scope>NUCLEOTIDE SEQUENCE [LARGE SCALE GENOMIC DNA]</scope>
    <source>
        <strain evidence="3 4">IFM 47045</strain>
    </source>
</reference>
<comment type="caution">
    <text evidence="3">The sequence shown here is derived from an EMBL/GenBank/DDBJ whole genome shotgun (WGS) entry which is preliminary data.</text>
</comment>
<evidence type="ECO:0000313" key="4">
    <source>
        <dbReference type="Proteomes" id="UP000710440"/>
    </source>
</evidence>
<dbReference type="PANTHER" id="PTHR38795:SF1">
    <property type="entry name" value="DUF6604 DOMAIN-CONTAINING PROTEIN"/>
    <property type="match status" value="1"/>
</dbReference>
<dbReference type="RefSeq" id="XP_043126153.1">
    <property type="nucleotide sequence ID" value="XM_043270218.1"/>
</dbReference>
<evidence type="ECO:0000256" key="1">
    <source>
        <dbReference type="SAM" id="MobiDB-lite"/>
    </source>
</evidence>
<evidence type="ECO:0000259" key="2">
    <source>
        <dbReference type="Pfam" id="PF20253"/>
    </source>
</evidence>
<dbReference type="Proteomes" id="UP000710440">
    <property type="component" value="Unassembled WGS sequence"/>
</dbReference>
<gene>
    <name evidence="3" type="ORF">Aspvir_007032</name>
</gene>
<protein>
    <recommendedName>
        <fullName evidence="2">DUF6604 domain-containing protein</fullName>
    </recommendedName>
</protein>
<sequence length="900" mass="101123">MHLYQLPRDPGTSPVQVLPEPLLVHPAAIPSLVWPSIANMLPEFLQSSYARYKADTNAFATWLLDTANQCGYRPPPLSATISTAEKGKRKGKKDGLVANPLHYSATTKDLQKLAEVVASSAVTVPKSVLTIAKRAIKLRKAVTSWFLGQGDSIDNKRHAHFITALEQICETLEWKTNQPSKPDTKQPPPTSEAQIDDADADRFLNKFAVLTVEEPQDTAAQTQPTPAESKKVIKVTVVEEDDNEAADPYLSQLFFKTLCLLRDLNNMRMFISTTWSEYRDKKIDLMNAAVVTDSALRLARDLVQEVEADWRTSLRGKRDDVQNVIYKLAVLNRGICASPSTEIGLPYNENMADIADWCYLPTKVLLESFANVLQVNHQPVFKKGYFGTYNPKADRERMSLGQKFNEDKIILLSILPEFCMVDTFKIQMPTEDAITRGLTEFAKTKRATLWLCFASQIFLDVHHIMRHSTMGAFGDLRMSGLRIQKTIDDYLQLSRTHPQPKFWPKEGDKEIQNIGSTVKSWIIQDLFLDIRVLSKLDGIGSPPEKHSLLSQHAILCGLILFNLNVRMQLVGQQLVTQWYDVQQLAFLHNLVINSPTHKDLRWPDMEAFIKIHGESHIFIGSRPKNADESLNRLELAAGISSATNFARDSRRKNRFHKPDGKNPRLLKPTTAVANLFFAQYVGGDEEDGGISNMDRILDELSQKSKLASSSKELQGANLELIIARKWSNAQNIDTLQLLAFLKSKLFEEEPILMYNYFGMHKRSVELLRLIRDKEHHKFVQYFTSAYMPDESFISNIVLLIHHVAQGSAQGARAMGLASGGTEVGSRIVTSAGDVMREYLKKNGDVACKELRVFCKNKKPIQDDVAYDKGKSDELAYSFLSLEDVLGPKGVASVMTGIPMA</sequence>
<feature type="domain" description="DUF6604" evidence="2">
    <location>
        <begin position="51"/>
        <end position="307"/>
    </location>
</feature>
<dbReference type="GeneID" id="66935014"/>
<organism evidence="3 4">
    <name type="scientific">Aspergillus viridinutans</name>
    <dbReference type="NCBI Taxonomy" id="75553"/>
    <lineage>
        <taxon>Eukaryota</taxon>
        <taxon>Fungi</taxon>
        <taxon>Dikarya</taxon>
        <taxon>Ascomycota</taxon>
        <taxon>Pezizomycotina</taxon>
        <taxon>Eurotiomycetes</taxon>
        <taxon>Eurotiomycetidae</taxon>
        <taxon>Eurotiales</taxon>
        <taxon>Aspergillaceae</taxon>
        <taxon>Aspergillus</taxon>
        <taxon>Aspergillus subgen. Fumigati</taxon>
    </lineage>
</organism>
<dbReference type="OrthoDB" id="5238236at2759"/>
<evidence type="ECO:0000313" key="3">
    <source>
        <dbReference type="EMBL" id="GIK02967.1"/>
    </source>
</evidence>
<dbReference type="PANTHER" id="PTHR38795">
    <property type="entry name" value="DUF6604 DOMAIN-CONTAINING PROTEIN"/>
    <property type="match status" value="1"/>
</dbReference>
<proteinExistence type="predicted"/>
<dbReference type="Pfam" id="PF20253">
    <property type="entry name" value="DUF6604"/>
    <property type="match status" value="1"/>
</dbReference>
<dbReference type="EMBL" id="BOPL01000005">
    <property type="protein sequence ID" value="GIK02967.1"/>
    <property type="molecule type" value="Genomic_DNA"/>
</dbReference>
<dbReference type="InterPro" id="IPR046539">
    <property type="entry name" value="DUF6604"/>
</dbReference>
<accession>A0A9P3F2K4</accession>